<accession>A0AAW2DCI7</accession>
<proteinExistence type="predicted"/>
<dbReference type="AlphaFoldDB" id="A0AAW2DCI7"/>
<evidence type="ECO:0000313" key="2">
    <source>
        <dbReference type="Proteomes" id="UP001459277"/>
    </source>
</evidence>
<gene>
    <name evidence="1" type="ORF">SO802_008830</name>
</gene>
<dbReference type="Proteomes" id="UP001459277">
    <property type="component" value="Unassembled WGS sequence"/>
</dbReference>
<organism evidence="1 2">
    <name type="scientific">Lithocarpus litseifolius</name>
    <dbReference type="NCBI Taxonomy" id="425828"/>
    <lineage>
        <taxon>Eukaryota</taxon>
        <taxon>Viridiplantae</taxon>
        <taxon>Streptophyta</taxon>
        <taxon>Embryophyta</taxon>
        <taxon>Tracheophyta</taxon>
        <taxon>Spermatophyta</taxon>
        <taxon>Magnoliopsida</taxon>
        <taxon>eudicotyledons</taxon>
        <taxon>Gunneridae</taxon>
        <taxon>Pentapetalae</taxon>
        <taxon>rosids</taxon>
        <taxon>fabids</taxon>
        <taxon>Fagales</taxon>
        <taxon>Fagaceae</taxon>
        <taxon>Lithocarpus</taxon>
    </lineage>
</organism>
<evidence type="ECO:0000313" key="1">
    <source>
        <dbReference type="EMBL" id="KAL0007328.1"/>
    </source>
</evidence>
<protein>
    <submittedName>
        <fullName evidence="1">Uncharacterized protein</fullName>
    </submittedName>
</protein>
<sequence>MLSVKTAYQVALRLIHQDGAERSNARMDGKDKLTKTELERWATTSWAIWNARNKYFFERVQMQPRTIMDHATGLLEDYQRLAASQNTS</sequence>
<name>A0AAW2DCI7_9ROSI</name>
<keyword evidence="2" id="KW-1185">Reference proteome</keyword>
<comment type="caution">
    <text evidence="1">The sequence shown here is derived from an EMBL/GenBank/DDBJ whole genome shotgun (WGS) entry which is preliminary data.</text>
</comment>
<dbReference type="EMBL" id="JAZDWU010000003">
    <property type="protein sequence ID" value="KAL0007328.1"/>
    <property type="molecule type" value="Genomic_DNA"/>
</dbReference>
<reference evidence="1 2" key="1">
    <citation type="submission" date="2024-01" db="EMBL/GenBank/DDBJ databases">
        <title>A telomere-to-telomere, gap-free genome of sweet tea (Lithocarpus litseifolius).</title>
        <authorList>
            <person name="Zhou J."/>
        </authorList>
    </citation>
    <scope>NUCLEOTIDE SEQUENCE [LARGE SCALE GENOMIC DNA]</scope>
    <source>
        <strain evidence="1">Zhou-2022a</strain>
        <tissue evidence="1">Leaf</tissue>
    </source>
</reference>